<proteinExistence type="predicted"/>
<reference evidence="1" key="1">
    <citation type="submission" date="2022-04" db="EMBL/GenBank/DDBJ databases">
        <title>Chromosome-scale genome assembly of Holotrichia oblita Faldermann.</title>
        <authorList>
            <person name="Rongchong L."/>
        </authorList>
    </citation>
    <scope>NUCLEOTIDE SEQUENCE</scope>
    <source>
        <strain evidence="1">81SQS9</strain>
    </source>
</reference>
<dbReference type="Proteomes" id="UP001056778">
    <property type="component" value="Chromosome 1"/>
</dbReference>
<protein>
    <submittedName>
        <fullName evidence="1">Guanine nucleotide exchange factor</fullName>
    </submittedName>
</protein>
<accession>A0ACB9TSE7</accession>
<sequence>MLRYSEIPRDISADSLATLKISEGRESNNCKSSESDGSQPYSSHSNRDTKSTCSSKHVSRKISAHSISGGPGPPPFSYYNYGAFSSVPAHVKTQSLPNHSSSSCSKNYSCVVFDTMHVSPEELAAQLTLLDLPVFLSIQPDELTSCAWNKKNKLTVAPNVVAFTRRFNHVSFWTVQEILSRGTPKQRVDVLAHFIKIAKKLYDLNNLHSLFAIISALQSASVYRLSKTWNCLSKKDRQTFDRLADVFSESENWSNLRSHIESLKLPCIPYLGLYLTDLVYIDVAHPHSGGLESQQRSLKMNNILRIISNYQLSDYSHLSLVPHVQDYLNSIRYIEELQKFVEDDQYKLSLKLEPPSPVPSSSSCSSKESVIMDAGAIASLNLSPAKASSGSLRLHAVTSGTKFIPGHRKCRSLGTKFRSASLPRNFHKQGYPIMGYTSVVAPWGKTHYITFDPKDLPKTLHLLDDSELEESQPGHDELHSPASEVPLQASKNTSEDTSLLTRLAEDAINGQDPFCPMQGCIRRKTVLKHGRKPTVASWQRYWIQIWASSLAYFSPKSFKGNQRSDFKSEPSKMISLVGCQILLGDNTLHSDLFQIIDPARGNVYKFRAGSQNVAEKWCRYLQKAASSDQTPLPTNLMSFE</sequence>
<comment type="caution">
    <text evidence="1">The sequence shown here is derived from an EMBL/GenBank/DDBJ whole genome shotgun (WGS) entry which is preliminary data.</text>
</comment>
<keyword evidence="2" id="KW-1185">Reference proteome</keyword>
<name>A0ACB9TSE7_HOLOL</name>
<organism evidence="1 2">
    <name type="scientific">Holotrichia oblita</name>
    <name type="common">Chafer beetle</name>
    <dbReference type="NCBI Taxonomy" id="644536"/>
    <lineage>
        <taxon>Eukaryota</taxon>
        <taxon>Metazoa</taxon>
        <taxon>Ecdysozoa</taxon>
        <taxon>Arthropoda</taxon>
        <taxon>Hexapoda</taxon>
        <taxon>Insecta</taxon>
        <taxon>Pterygota</taxon>
        <taxon>Neoptera</taxon>
        <taxon>Endopterygota</taxon>
        <taxon>Coleoptera</taxon>
        <taxon>Polyphaga</taxon>
        <taxon>Scarabaeiformia</taxon>
        <taxon>Scarabaeidae</taxon>
        <taxon>Melolonthinae</taxon>
        <taxon>Holotrichia</taxon>
    </lineage>
</organism>
<evidence type="ECO:0000313" key="2">
    <source>
        <dbReference type="Proteomes" id="UP001056778"/>
    </source>
</evidence>
<evidence type="ECO:0000313" key="1">
    <source>
        <dbReference type="EMBL" id="KAI4469740.1"/>
    </source>
</evidence>
<gene>
    <name evidence="1" type="ORF">MML48_1g07622</name>
</gene>
<dbReference type="EMBL" id="CM043015">
    <property type="protein sequence ID" value="KAI4469740.1"/>
    <property type="molecule type" value="Genomic_DNA"/>
</dbReference>